<reference evidence="2 3" key="1">
    <citation type="submission" date="2020-07" db="EMBL/GenBank/DDBJ databases">
        <title>Halosimplex pelagicum sp. nov. and Halosimplex rubrum sp. nov., isolated from salted brown alga Laminaria, and emended description of the genus Halosimplex.</title>
        <authorList>
            <person name="Cui H."/>
        </authorList>
    </citation>
    <scope>NUCLEOTIDE SEQUENCE [LARGE SCALE GENOMIC DNA]</scope>
    <source>
        <strain evidence="2 3">R27</strain>
    </source>
</reference>
<dbReference type="GeneID" id="56077813"/>
<evidence type="ECO:0000313" key="2">
    <source>
        <dbReference type="EMBL" id="QLH77250.1"/>
    </source>
</evidence>
<dbReference type="Proteomes" id="UP000509667">
    <property type="component" value="Chromosome"/>
</dbReference>
<dbReference type="InterPro" id="IPR036390">
    <property type="entry name" value="WH_DNA-bd_sf"/>
</dbReference>
<feature type="region of interest" description="Disordered" evidence="1">
    <location>
        <begin position="112"/>
        <end position="132"/>
    </location>
</feature>
<protein>
    <submittedName>
        <fullName evidence="2">Winged helix-turn-helix transcriptional regulator</fullName>
    </submittedName>
</protein>
<dbReference type="EMBL" id="CP058910">
    <property type="protein sequence ID" value="QLH77250.1"/>
    <property type="molecule type" value="Genomic_DNA"/>
</dbReference>
<dbReference type="AlphaFoldDB" id="A0A7D5T3X4"/>
<proteinExistence type="predicted"/>
<accession>A0A7D5T3X4</accession>
<dbReference type="KEGG" id="hrr:HZS55_08080"/>
<evidence type="ECO:0000313" key="3">
    <source>
        <dbReference type="Proteomes" id="UP000509667"/>
    </source>
</evidence>
<gene>
    <name evidence="2" type="ORF">HZS55_08080</name>
</gene>
<dbReference type="OrthoDB" id="311452at2157"/>
<name>A0A7D5T3X4_9EURY</name>
<dbReference type="RefSeq" id="WP_179911179.1">
    <property type="nucleotide sequence ID" value="NZ_CP058910.1"/>
</dbReference>
<dbReference type="InterPro" id="IPR011991">
    <property type="entry name" value="ArsR-like_HTH"/>
</dbReference>
<keyword evidence="3" id="KW-1185">Reference proteome</keyword>
<organism evidence="2 3">
    <name type="scientific">Halosimplex rubrum</name>
    <dbReference type="NCBI Taxonomy" id="869889"/>
    <lineage>
        <taxon>Archaea</taxon>
        <taxon>Methanobacteriati</taxon>
        <taxon>Methanobacteriota</taxon>
        <taxon>Stenosarchaea group</taxon>
        <taxon>Halobacteria</taxon>
        <taxon>Halobacteriales</taxon>
        <taxon>Haloarculaceae</taxon>
        <taxon>Halosimplex</taxon>
    </lineage>
</organism>
<dbReference type="InterPro" id="IPR036388">
    <property type="entry name" value="WH-like_DNA-bd_sf"/>
</dbReference>
<evidence type="ECO:0000256" key="1">
    <source>
        <dbReference type="SAM" id="MobiDB-lite"/>
    </source>
</evidence>
<dbReference type="Pfam" id="PF12840">
    <property type="entry name" value="HTH_20"/>
    <property type="match status" value="1"/>
</dbReference>
<dbReference type="Gene3D" id="1.10.10.10">
    <property type="entry name" value="Winged helix-like DNA-binding domain superfamily/Winged helix DNA-binding domain"/>
    <property type="match status" value="1"/>
</dbReference>
<dbReference type="SUPFAM" id="SSF46785">
    <property type="entry name" value="Winged helix' DNA-binding domain"/>
    <property type="match status" value="1"/>
</dbReference>
<sequence>MPLTESARSGPVETTEDAPGDPLADELLELLDAEYTRPILEAIRADPKPARAIADACGASRPTVYRRLNALQEAGLVDTDLAYDADGHHRTVFEAAFESLTVAVTEDGLSVTVTTSGSERSSNGRTRPAPTE</sequence>
<dbReference type="CDD" id="cd00090">
    <property type="entry name" value="HTH_ARSR"/>
    <property type="match status" value="1"/>
</dbReference>
<feature type="compositionally biased region" description="Polar residues" evidence="1">
    <location>
        <begin position="112"/>
        <end position="125"/>
    </location>
</feature>
<feature type="region of interest" description="Disordered" evidence="1">
    <location>
        <begin position="1"/>
        <end position="22"/>
    </location>
</feature>